<feature type="transmembrane region" description="Helical" evidence="7">
    <location>
        <begin position="218"/>
        <end position="239"/>
    </location>
</feature>
<evidence type="ECO:0000256" key="5">
    <source>
        <dbReference type="ARBA" id="ARBA00022989"/>
    </source>
</evidence>
<reference evidence="9 10" key="1">
    <citation type="submission" date="2018-06" db="EMBL/GenBank/DDBJ databases">
        <authorList>
            <consortium name="Pathogen Informatics"/>
            <person name="Doyle S."/>
        </authorList>
    </citation>
    <scope>NUCLEOTIDE SEQUENCE [LARGE SCALE GENOMIC DNA]</scope>
    <source>
        <strain evidence="9 10">NCTC10821</strain>
    </source>
</reference>
<organism evidence="9 10">
    <name type="scientific">Mycolicibacterium tokaiense</name>
    <dbReference type="NCBI Taxonomy" id="39695"/>
    <lineage>
        <taxon>Bacteria</taxon>
        <taxon>Bacillati</taxon>
        <taxon>Actinomycetota</taxon>
        <taxon>Actinomycetes</taxon>
        <taxon>Mycobacteriales</taxon>
        <taxon>Mycobacteriaceae</taxon>
        <taxon>Mycolicibacterium</taxon>
    </lineage>
</organism>
<dbReference type="Pfam" id="PF06808">
    <property type="entry name" value="DctM"/>
    <property type="match status" value="1"/>
</dbReference>
<dbReference type="PIRSF" id="PIRSF006066">
    <property type="entry name" value="HI0050"/>
    <property type="match status" value="1"/>
</dbReference>
<evidence type="ECO:0000313" key="10">
    <source>
        <dbReference type="Proteomes" id="UP000254978"/>
    </source>
</evidence>
<dbReference type="InterPro" id="IPR010656">
    <property type="entry name" value="DctM"/>
</dbReference>
<evidence type="ECO:0000256" key="4">
    <source>
        <dbReference type="ARBA" id="ARBA00022692"/>
    </source>
</evidence>
<feature type="transmembrane region" description="Helical" evidence="7">
    <location>
        <begin position="44"/>
        <end position="68"/>
    </location>
</feature>
<evidence type="ECO:0000256" key="1">
    <source>
        <dbReference type="ARBA" id="ARBA00004429"/>
    </source>
</evidence>
<evidence type="ECO:0000256" key="2">
    <source>
        <dbReference type="ARBA" id="ARBA00022475"/>
    </source>
</evidence>
<dbReference type="NCBIfam" id="TIGR00786">
    <property type="entry name" value="dctM"/>
    <property type="match status" value="1"/>
</dbReference>
<dbReference type="AlphaFoldDB" id="A0A378TQV7"/>
<feature type="transmembrane region" description="Helical" evidence="7">
    <location>
        <begin position="80"/>
        <end position="99"/>
    </location>
</feature>
<feature type="transmembrane region" description="Helical" evidence="7">
    <location>
        <begin position="276"/>
        <end position="297"/>
    </location>
</feature>
<name>A0A378TQV7_9MYCO</name>
<evidence type="ECO:0000256" key="3">
    <source>
        <dbReference type="ARBA" id="ARBA00022519"/>
    </source>
</evidence>
<feature type="transmembrane region" description="Helical" evidence="7">
    <location>
        <begin position="7"/>
        <end position="32"/>
    </location>
</feature>
<feature type="transmembrane region" description="Helical" evidence="7">
    <location>
        <begin position="317"/>
        <end position="335"/>
    </location>
</feature>
<dbReference type="PANTHER" id="PTHR33362:SF5">
    <property type="entry name" value="C4-DICARBOXYLATE TRAP TRANSPORTER LARGE PERMEASE PROTEIN DCTM"/>
    <property type="match status" value="1"/>
</dbReference>
<feature type="transmembrane region" description="Helical" evidence="7">
    <location>
        <begin position="169"/>
        <end position="191"/>
    </location>
</feature>
<keyword evidence="5 7" id="KW-1133">Transmembrane helix</keyword>
<sequence>MLIAIPILLAVLFLLAGVAVFAAFGLASVIGLDSLNQSLQSVPAIMFGGMDSFPLMAVPFFLLAGVLMKDSGISTRLVRFVSSFTGWIKGGAGLTMIYASAVFGAISGSSVATVSAMGSILSPEMRTNGYPAPYIGALTAVSGTLGILLPPSIPMVVYGIATNTSIGELFLSGISAGLLLIVMLTVVHLVLVRRMPGILRDTQLDTAQREQRRIRKTLPPAVPALLLPVLILGGIYGGVFTPTEAGAVSCVAAMLLGFVVYRSLTVPGFARTLRTAAVTTAGLLIILAAGTLFSRWLTLSRVNAELAAFVAEYASSAAVFLILANVVVAAVALFVEENTTIIILAPLLVPIATELGIDPVHFGAIMVVNMGISLSMPPMAPNLFVAAKVCGASFTRMTRPTLIFLGCAALPVLILVNMFPDMVLFFR</sequence>
<keyword evidence="2" id="KW-1003">Cell membrane</keyword>
<feature type="transmembrane region" description="Helical" evidence="7">
    <location>
        <begin position="105"/>
        <end position="122"/>
    </location>
</feature>
<dbReference type="RefSeq" id="WP_115280916.1">
    <property type="nucleotide sequence ID" value="NZ_AP022600.1"/>
</dbReference>
<dbReference type="InterPro" id="IPR004681">
    <property type="entry name" value="TRAP_DctM"/>
</dbReference>
<keyword evidence="10" id="KW-1185">Reference proteome</keyword>
<evidence type="ECO:0000256" key="6">
    <source>
        <dbReference type="ARBA" id="ARBA00023136"/>
    </source>
</evidence>
<feature type="transmembrane region" description="Helical" evidence="7">
    <location>
        <begin position="402"/>
        <end position="426"/>
    </location>
</feature>
<keyword evidence="4 7" id="KW-0812">Transmembrane</keyword>
<feature type="domain" description="TRAP C4-dicarboxylate transport system permease DctM subunit" evidence="8">
    <location>
        <begin position="9"/>
        <end position="422"/>
    </location>
</feature>
<evidence type="ECO:0000313" key="9">
    <source>
        <dbReference type="EMBL" id="STZ62155.1"/>
    </source>
</evidence>
<evidence type="ECO:0000256" key="7">
    <source>
        <dbReference type="SAM" id="Phobius"/>
    </source>
</evidence>
<dbReference type="Proteomes" id="UP000254978">
    <property type="component" value="Unassembled WGS sequence"/>
</dbReference>
<dbReference type="PANTHER" id="PTHR33362">
    <property type="entry name" value="SIALIC ACID TRAP TRANSPORTER PERMEASE PROTEIN SIAT-RELATED"/>
    <property type="match status" value="1"/>
</dbReference>
<evidence type="ECO:0000259" key="8">
    <source>
        <dbReference type="Pfam" id="PF06808"/>
    </source>
</evidence>
<proteinExistence type="predicted"/>
<feature type="transmembrane region" description="Helical" evidence="7">
    <location>
        <begin position="134"/>
        <end position="157"/>
    </location>
</feature>
<protein>
    <submittedName>
        <fullName evidence="9">TRAP dicarboxylate transporter subunit DctM</fullName>
    </submittedName>
</protein>
<keyword evidence="3" id="KW-0997">Cell inner membrane</keyword>
<feature type="transmembrane region" description="Helical" evidence="7">
    <location>
        <begin position="245"/>
        <end position="264"/>
    </location>
</feature>
<dbReference type="GO" id="GO:0022857">
    <property type="term" value="F:transmembrane transporter activity"/>
    <property type="evidence" value="ECO:0007669"/>
    <property type="project" value="TreeGrafter"/>
</dbReference>
<comment type="subcellular location">
    <subcellularLocation>
        <location evidence="1">Cell inner membrane</location>
        <topology evidence="1">Multi-pass membrane protein</topology>
    </subcellularLocation>
</comment>
<keyword evidence="6 7" id="KW-0472">Membrane</keyword>
<gene>
    <name evidence="9" type="primary">siaT_3</name>
    <name evidence="9" type="ORF">NCTC10821_05719</name>
</gene>
<accession>A0A378TQV7</accession>
<dbReference type="GO" id="GO:0005886">
    <property type="term" value="C:plasma membrane"/>
    <property type="evidence" value="ECO:0007669"/>
    <property type="project" value="UniProtKB-SubCell"/>
</dbReference>
<dbReference type="EMBL" id="UGQT01000001">
    <property type="protein sequence ID" value="STZ62155.1"/>
    <property type="molecule type" value="Genomic_DNA"/>
</dbReference>
<dbReference type="OrthoDB" id="9777699at2"/>